<dbReference type="eggNOG" id="ENOG502QUTZ">
    <property type="taxonomic scope" value="Eukaryota"/>
</dbReference>
<organism evidence="3 4">
    <name type="scientific">Rhizopus delemar (strain RA 99-880 / ATCC MYA-4621 / FGSC 9543 / NRRL 43880)</name>
    <name type="common">Mucormycosis agent</name>
    <name type="synonym">Rhizopus arrhizus var. delemar</name>
    <dbReference type="NCBI Taxonomy" id="246409"/>
    <lineage>
        <taxon>Eukaryota</taxon>
        <taxon>Fungi</taxon>
        <taxon>Fungi incertae sedis</taxon>
        <taxon>Mucoromycota</taxon>
        <taxon>Mucoromycotina</taxon>
        <taxon>Mucoromycetes</taxon>
        <taxon>Mucorales</taxon>
        <taxon>Mucorineae</taxon>
        <taxon>Rhizopodaceae</taxon>
        <taxon>Rhizopus</taxon>
    </lineage>
</organism>
<sequence>MKQASQETVVQAISLLKQGKSVWEVEGSTGLSKSTVGRLRKSLCFGLGKPKGGRRKILLASDKRYYVRQVTKNRMSSAAKVAKELEKDIGRKLSAVTVRRTLRKAGLGAIEKPKKPLLSAKNIRKRLSWCMAHKDWTIDDWKRVIWSDETKINRFNSDGRTWAWIRSGESLKSHHVKMTVKHGGGSIMLWSAITYAGVGWMCKINGNMDKELYREILEDELERTIEFSIDKLGFERHQVIFQHDNDPKHTSKLVKEYLKDQPYNILEWPAQPPDLNPIENMRSLLKRRLNDYETAPKGMNELYERVTKVWYDLMKPEECQKVIESMPKRIKQCIKNKGRLTDY</sequence>
<dbReference type="EMBL" id="CH476732">
    <property type="protein sequence ID" value="EIE75551.1"/>
    <property type="molecule type" value="Genomic_DNA"/>
</dbReference>
<dbReference type="OMA" id="LETICME"/>
<dbReference type="GO" id="GO:0015074">
    <property type="term" value="P:DNA integration"/>
    <property type="evidence" value="ECO:0007669"/>
    <property type="project" value="InterPro"/>
</dbReference>
<feature type="domain" description="Transposase Tc1-like" evidence="1">
    <location>
        <begin position="63"/>
        <end position="135"/>
    </location>
</feature>
<dbReference type="GO" id="GO:0003677">
    <property type="term" value="F:DNA binding"/>
    <property type="evidence" value="ECO:0007669"/>
    <property type="project" value="InterPro"/>
</dbReference>
<dbReference type="PANTHER" id="PTHR23022:SF134">
    <property type="entry name" value="TRANSPOSABLE ELEMENT TC1 TRANSPOSASE"/>
    <property type="match status" value="1"/>
</dbReference>
<dbReference type="Pfam" id="PF01498">
    <property type="entry name" value="HTH_Tnp_Tc3_2"/>
    <property type="match status" value="1"/>
</dbReference>
<name>I1BH71_RHIO9</name>
<dbReference type="GO" id="GO:0006313">
    <property type="term" value="P:DNA transposition"/>
    <property type="evidence" value="ECO:0007669"/>
    <property type="project" value="InterPro"/>
</dbReference>
<dbReference type="VEuPathDB" id="FungiDB:RO3G_00255"/>
<dbReference type="InterPro" id="IPR002492">
    <property type="entry name" value="Transposase_Tc1-like"/>
</dbReference>
<keyword evidence="4" id="KW-1185">Reference proteome</keyword>
<dbReference type="PANTHER" id="PTHR23022">
    <property type="entry name" value="TRANSPOSABLE ELEMENT-RELATED"/>
    <property type="match status" value="1"/>
</dbReference>
<feature type="domain" description="Tc1-like transposase DDE" evidence="2">
    <location>
        <begin position="143"/>
        <end position="291"/>
    </location>
</feature>
<dbReference type="InterPro" id="IPR038717">
    <property type="entry name" value="Tc1-like_DDE_dom"/>
</dbReference>
<dbReference type="Proteomes" id="UP000009138">
    <property type="component" value="Unassembled WGS sequence"/>
</dbReference>
<dbReference type="InterPro" id="IPR052338">
    <property type="entry name" value="Transposase_5"/>
</dbReference>
<evidence type="ECO:0000259" key="2">
    <source>
        <dbReference type="Pfam" id="PF13358"/>
    </source>
</evidence>
<gene>
    <name evidence="3" type="ORF">RO3G_00255</name>
</gene>
<evidence type="ECO:0000259" key="1">
    <source>
        <dbReference type="Pfam" id="PF01498"/>
    </source>
</evidence>
<dbReference type="InParanoid" id="I1BH71"/>
<proteinExistence type="predicted"/>
<dbReference type="InterPro" id="IPR036397">
    <property type="entry name" value="RNaseH_sf"/>
</dbReference>
<dbReference type="InterPro" id="IPR009057">
    <property type="entry name" value="Homeodomain-like_sf"/>
</dbReference>
<evidence type="ECO:0000313" key="4">
    <source>
        <dbReference type="Proteomes" id="UP000009138"/>
    </source>
</evidence>
<evidence type="ECO:0008006" key="5">
    <source>
        <dbReference type="Google" id="ProtNLM"/>
    </source>
</evidence>
<dbReference type="RefSeq" id="XP_067510947.1">
    <property type="nucleotide sequence ID" value="XM_067654846.1"/>
</dbReference>
<protein>
    <recommendedName>
        <fullName evidence="5">Transposase Tc1-like domain-containing protein</fullName>
    </recommendedName>
</protein>
<dbReference type="SUPFAM" id="SSF46689">
    <property type="entry name" value="Homeodomain-like"/>
    <property type="match status" value="1"/>
</dbReference>
<dbReference type="Gene3D" id="3.30.420.10">
    <property type="entry name" value="Ribonuclease H-like superfamily/Ribonuclease H"/>
    <property type="match status" value="1"/>
</dbReference>
<dbReference type="AlphaFoldDB" id="I1BH71"/>
<evidence type="ECO:0000313" key="3">
    <source>
        <dbReference type="EMBL" id="EIE75551.1"/>
    </source>
</evidence>
<reference evidence="3 4" key="1">
    <citation type="journal article" date="2009" name="PLoS Genet.">
        <title>Genomic analysis of the basal lineage fungus Rhizopus oryzae reveals a whole-genome duplication.</title>
        <authorList>
            <person name="Ma L.-J."/>
            <person name="Ibrahim A.S."/>
            <person name="Skory C."/>
            <person name="Grabherr M.G."/>
            <person name="Burger G."/>
            <person name="Butler M."/>
            <person name="Elias M."/>
            <person name="Idnurm A."/>
            <person name="Lang B.F."/>
            <person name="Sone T."/>
            <person name="Abe A."/>
            <person name="Calvo S.E."/>
            <person name="Corrochano L.M."/>
            <person name="Engels R."/>
            <person name="Fu J."/>
            <person name="Hansberg W."/>
            <person name="Kim J.-M."/>
            <person name="Kodira C.D."/>
            <person name="Koehrsen M.J."/>
            <person name="Liu B."/>
            <person name="Miranda-Saavedra D."/>
            <person name="O'Leary S."/>
            <person name="Ortiz-Castellanos L."/>
            <person name="Poulter R."/>
            <person name="Rodriguez-Romero J."/>
            <person name="Ruiz-Herrera J."/>
            <person name="Shen Y.-Q."/>
            <person name="Zeng Q."/>
            <person name="Galagan J."/>
            <person name="Birren B.W."/>
            <person name="Cuomo C.A."/>
            <person name="Wickes B.L."/>
        </authorList>
    </citation>
    <scope>NUCLEOTIDE SEQUENCE [LARGE SCALE GENOMIC DNA]</scope>
    <source>
        <strain evidence="4">RA 99-880 / ATCC MYA-4621 / FGSC 9543 / NRRL 43880</strain>
    </source>
</reference>
<dbReference type="Pfam" id="PF13358">
    <property type="entry name" value="DDE_3"/>
    <property type="match status" value="1"/>
</dbReference>
<dbReference type="STRING" id="246409.I1BH71"/>
<dbReference type="GeneID" id="93607227"/>
<accession>I1BH71</accession>